<dbReference type="AlphaFoldDB" id="A0A8H8TQY7"/>
<proteinExistence type="predicted"/>
<accession>A0A8H8TQY7</accession>
<evidence type="ECO:0000313" key="3">
    <source>
        <dbReference type="Proteomes" id="UP000658997"/>
    </source>
</evidence>
<feature type="region of interest" description="Disordered" evidence="1">
    <location>
        <begin position="376"/>
        <end position="396"/>
    </location>
</feature>
<comment type="caution">
    <text evidence="2">The sequence shown here is derived from an EMBL/GenBank/DDBJ whole genome shotgun (WGS) entry which is preliminary data.</text>
</comment>
<feature type="region of interest" description="Disordered" evidence="1">
    <location>
        <begin position="574"/>
        <end position="599"/>
    </location>
</feature>
<gene>
    <name evidence="2" type="ORF">UBRO2_01211</name>
</gene>
<feature type="compositionally biased region" description="Polar residues" evidence="1">
    <location>
        <begin position="574"/>
        <end position="589"/>
    </location>
</feature>
<feature type="compositionally biased region" description="Polar residues" evidence="1">
    <location>
        <begin position="328"/>
        <end position="343"/>
    </location>
</feature>
<feature type="region of interest" description="Disordered" evidence="1">
    <location>
        <begin position="294"/>
        <end position="364"/>
    </location>
</feature>
<reference evidence="2" key="1">
    <citation type="submission" date="2018-08" db="EMBL/GenBank/DDBJ databases">
        <authorList>
            <person name="Guldener U."/>
        </authorList>
    </citation>
    <scope>NUCLEOTIDE SEQUENCE</scope>
    <source>
        <strain evidence="2">UB2</strain>
    </source>
</reference>
<evidence type="ECO:0000313" key="2">
    <source>
        <dbReference type="EMBL" id="SYW76140.1"/>
    </source>
</evidence>
<dbReference type="EMBL" id="ULHB01000015">
    <property type="protein sequence ID" value="SYW76140.1"/>
    <property type="molecule type" value="Genomic_DNA"/>
</dbReference>
<name>A0A8H8TQY7_9BASI</name>
<organism evidence="2 3">
    <name type="scientific">Ustilago bromivora</name>
    <dbReference type="NCBI Taxonomy" id="307758"/>
    <lineage>
        <taxon>Eukaryota</taxon>
        <taxon>Fungi</taxon>
        <taxon>Dikarya</taxon>
        <taxon>Basidiomycota</taxon>
        <taxon>Ustilaginomycotina</taxon>
        <taxon>Ustilaginomycetes</taxon>
        <taxon>Ustilaginales</taxon>
        <taxon>Ustilaginaceae</taxon>
        <taxon>Ustilago</taxon>
    </lineage>
</organism>
<keyword evidence="3" id="KW-1185">Reference proteome</keyword>
<sequence length="799" mass="86474">MADSAISTLLNFGQHAVLELPDYNIKLELQLLDIVLFCSNIVYHKTTQHLSDQALVAPPVYLQVASSMANLLTKMEVQVKDENGVAHVVDTSNIGAYQPDTISKVVTILTPNVNANYETIKVIQEFIVSVRDDYLQQLEDLSNEWRSAGSNEGQTSIIHDLQHIGDLMIHTDHIASYLAEACNNSENGLETQELKEAQTLQQAAFIGHRHSGYCKFRHYTKLNWESIFSTESPATPPLTAAAASTIPVSALSSVVPEASVIATSLASVSHTSTTPSSTVRATITTPVATLSAPAAHLSTTTSSITTSSLKPAESTASNGNSLEMAKHSSATSPSITHAASTQPVAALSEPLKHSSAKSSSSAPAATLANPVATSLVSAKHSSVTLSQKKKTRKQRADEMGWYPTWPMAVKEWHDDKQAELEDWKKDTDEEVEAHDKELERLGFAGLDLARKYVMEYGDGSSDDGPEAERGIDFGTKEKMLKTKGLRKAQEEDCAKVEKLLQQPDAEGKVVEEVDSDTDLYCDMPPGDLIVPIQAGTMCTAESHDALGASQGPSMSYSRDTVEPPSKLPFAETPNTNVMGHNNSQPTNKQDAAMPGSSGAVPAPDITKKHKGKMHQFWLEQSLVAKWDVLVSQGKAHIVADVMVYSSLAVFGHLQYDKIRLNNNLTGVAPKILRAHCGNKFDKFEPLENTFHWNKGEQGGAGYNEVAQPNPSSGSKRTAVEAGLATSRMRPGPQKLVPLQSNINLAYRSVDLAKGTDAEAALERISTVAKGLVERFGINNSSKELKEEACLEALKDLLTW</sequence>
<evidence type="ECO:0000256" key="1">
    <source>
        <dbReference type="SAM" id="MobiDB-lite"/>
    </source>
</evidence>
<dbReference type="Proteomes" id="UP000658997">
    <property type="component" value="Unassembled WGS sequence"/>
</dbReference>
<feature type="compositionally biased region" description="Low complexity" evidence="1">
    <location>
        <begin position="298"/>
        <end position="308"/>
    </location>
</feature>
<protein>
    <submittedName>
        <fullName evidence="2">Uncharacterized protein</fullName>
    </submittedName>
</protein>
<feature type="compositionally biased region" description="Polar residues" evidence="1">
    <location>
        <begin position="376"/>
        <end position="386"/>
    </location>
</feature>